<keyword evidence="2" id="KW-0812">Transmembrane</keyword>
<sequence>MSTITPVHNQFLAPFTAISILNRTSSTSVCCFCARHGGHRGGSRWESKARSNQQRFRFEEDFLANGGQRDADFGFGKAVKQRSWWSDDEPFGGNGFEDDDEDEDEDFGGFGAKEGSIGVSWIFKILGAFGWMVPPVVISSLLLGESGNTIVMALALPLAQSALSLVIDTFFSGRTSSYKRQRQKASTRTKKKKQQQPYAARDIRMRGVQNSRNGYEVRKKQDFGGWDELDR</sequence>
<reference evidence="3" key="1">
    <citation type="submission" date="2022-07" db="EMBL/GenBank/DDBJ databases">
        <authorList>
            <person name="Macas J."/>
            <person name="Novak P."/>
            <person name="Neumann P."/>
        </authorList>
    </citation>
    <scope>NUCLEOTIDE SEQUENCE</scope>
</reference>
<proteinExistence type="predicted"/>
<evidence type="ECO:0000256" key="2">
    <source>
        <dbReference type="SAM" id="Phobius"/>
    </source>
</evidence>
<keyword evidence="2" id="KW-1133">Transmembrane helix</keyword>
<feature type="transmembrane region" description="Helical" evidence="2">
    <location>
        <begin position="149"/>
        <end position="171"/>
    </location>
</feature>
<dbReference type="OrthoDB" id="785439at2759"/>
<gene>
    <name evidence="3" type="ORF">CEURO_LOCUS241</name>
</gene>
<dbReference type="PANTHER" id="PTHR35719:SF5">
    <property type="entry name" value="T6K12.7 PROTEIN"/>
    <property type="match status" value="1"/>
</dbReference>
<accession>A0A9P0VSC8</accession>
<evidence type="ECO:0000313" key="3">
    <source>
        <dbReference type="EMBL" id="CAH9051775.1"/>
    </source>
</evidence>
<protein>
    <submittedName>
        <fullName evidence="3">Uncharacterized protein</fullName>
    </submittedName>
</protein>
<keyword evidence="2" id="KW-0472">Membrane</keyword>
<evidence type="ECO:0000256" key="1">
    <source>
        <dbReference type="SAM" id="MobiDB-lite"/>
    </source>
</evidence>
<organism evidence="3 4">
    <name type="scientific">Cuscuta europaea</name>
    <name type="common">European dodder</name>
    <dbReference type="NCBI Taxonomy" id="41803"/>
    <lineage>
        <taxon>Eukaryota</taxon>
        <taxon>Viridiplantae</taxon>
        <taxon>Streptophyta</taxon>
        <taxon>Embryophyta</taxon>
        <taxon>Tracheophyta</taxon>
        <taxon>Spermatophyta</taxon>
        <taxon>Magnoliopsida</taxon>
        <taxon>eudicotyledons</taxon>
        <taxon>Gunneridae</taxon>
        <taxon>Pentapetalae</taxon>
        <taxon>asterids</taxon>
        <taxon>lamiids</taxon>
        <taxon>Solanales</taxon>
        <taxon>Convolvulaceae</taxon>
        <taxon>Cuscuteae</taxon>
        <taxon>Cuscuta</taxon>
        <taxon>Cuscuta subgen. Cuscuta</taxon>
    </lineage>
</organism>
<dbReference type="PANTHER" id="PTHR35719">
    <property type="entry name" value="OS01G0680600 PROTEIN"/>
    <property type="match status" value="1"/>
</dbReference>
<dbReference type="Proteomes" id="UP001152484">
    <property type="component" value="Unassembled WGS sequence"/>
</dbReference>
<name>A0A9P0VSC8_CUSEU</name>
<evidence type="ECO:0000313" key="4">
    <source>
        <dbReference type="Proteomes" id="UP001152484"/>
    </source>
</evidence>
<dbReference type="AlphaFoldDB" id="A0A9P0VSC8"/>
<feature type="compositionally biased region" description="Basic residues" evidence="1">
    <location>
        <begin position="178"/>
        <end position="194"/>
    </location>
</feature>
<comment type="caution">
    <text evidence="3">The sequence shown here is derived from an EMBL/GenBank/DDBJ whole genome shotgun (WGS) entry which is preliminary data.</text>
</comment>
<dbReference type="EMBL" id="CAMAPE010000002">
    <property type="protein sequence ID" value="CAH9051775.1"/>
    <property type="molecule type" value="Genomic_DNA"/>
</dbReference>
<feature type="transmembrane region" description="Helical" evidence="2">
    <location>
        <begin position="121"/>
        <end position="143"/>
    </location>
</feature>
<keyword evidence="4" id="KW-1185">Reference proteome</keyword>
<feature type="region of interest" description="Disordered" evidence="1">
    <location>
        <begin position="178"/>
        <end position="216"/>
    </location>
</feature>